<keyword evidence="4" id="KW-1185">Reference proteome</keyword>
<dbReference type="Pfam" id="PF10066">
    <property type="entry name" value="DUF2304"/>
    <property type="match status" value="1"/>
</dbReference>
<evidence type="ECO:0000313" key="3">
    <source>
        <dbReference type="EMBL" id="UPL11674.1"/>
    </source>
</evidence>
<evidence type="ECO:0000256" key="1">
    <source>
        <dbReference type="SAM" id="MobiDB-lite"/>
    </source>
</evidence>
<proteinExistence type="predicted"/>
<reference evidence="3 4" key="1">
    <citation type="submission" date="2021-06" db="EMBL/GenBank/DDBJ databases">
        <title>Genome-based taxonomic framework of Microbacterium strains isolated from marine environment, the description of four new species and reclassification of four preexisting species.</title>
        <authorList>
            <person name="Lee S.D."/>
            <person name="Kim S.-M."/>
            <person name="Byeon Y.-S."/>
            <person name="Yang H.L."/>
            <person name="Kim I.S."/>
        </authorList>
    </citation>
    <scope>NUCLEOTIDE SEQUENCE [LARGE SCALE GENOMIC DNA]</scope>
    <source>
        <strain evidence="3 4">SSW1-51</strain>
    </source>
</reference>
<keyword evidence="2" id="KW-0472">Membrane</keyword>
<feature type="transmembrane region" description="Helical" evidence="2">
    <location>
        <begin position="34"/>
        <end position="55"/>
    </location>
</feature>
<feature type="compositionally biased region" description="Basic and acidic residues" evidence="1">
    <location>
        <begin position="110"/>
        <end position="119"/>
    </location>
</feature>
<dbReference type="Proteomes" id="UP000831467">
    <property type="component" value="Chromosome"/>
</dbReference>
<dbReference type="RefSeq" id="WP_247981488.1">
    <property type="nucleotide sequence ID" value="NZ_CP078076.1"/>
</dbReference>
<keyword evidence="2" id="KW-1133">Transmembrane helix</keyword>
<evidence type="ECO:0000313" key="4">
    <source>
        <dbReference type="Proteomes" id="UP000831467"/>
    </source>
</evidence>
<organism evidence="3 4">
    <name type="scientific">Microbacterium sufflavum</name>
    <dbReference type="NCBI Taxonomy" id="2851649"/>
    <lineage>
        <taxon>Bacteria</taxon>
        <taxon>Bacillati</taxon>
        <taxon>Actinomycetota</taxon>
        <taxon>Actinomycetes</taxon>
        <taxon>Micrococcales</taxon>
        <taxon>Microbacteriaceae</taxon>
        <taxon>Microbacterium</taxon>
    </lineage>
</organism>
<keyword evidence="2" id="KW-0812">Transmembrane</keyword>
<feature type="transmembrane region" description="Helical" evidence="2">
    <location>
        <begin position="6"/>
        <end position="22"/>
    </location>
</feature>
<feature type="transmembrane region" description="Helical" evidence="2">
    <location>
        <begin position="67"/>
        <end position="84"/>
    </location>
</feature>
<sequence length="126" mass="13976">MWIQILLIAAVIAIGAVFMRRTGADSHLAIRRLLYGGFVLVAIVSILFPQWLTWVANLVGVGRGTDLLLYALVVIFMVFVYTQSRKNAAQQRSLTLLARKLALLQASQDPQDRARRAAPDDGQPED</sequence>
<gene>
    <name evidence="3" type="ORF">KV394_11365</name>
</gene>
<protein>
    <submittedName>
        <fullName evidence="3">DUF2304 domain-containing protein</fullName>
    </submittedName>
</protein>
<dbReference type="InterPro" id="IPR019277">
    <property type="entry name" value="DUF2304"/>
</dbReference>
<evidence type="ECO:0000256" key="2">
    <source>
        <dbReference type="SAM" id="Phobius"/>
    </source>
</evidence>
<accession>A0ABY4IFX7</accession>
<feature type="region of interest" description="Disordered" evidence="1">
    <location>
        <begin position="107"/>
        <end position="126"/>
    </location>
</feature>
<name>A0ABY4IFX7_9MICO</name>
<dbReference type="EMBL" id="CP078076">
    <property type="protein sequence ID" value="UPL11674.1"/>
    <property type="molecule type" value="Genomic_DNA"/>
</dbReference>